<dbReference type="NCBIfam" id="TIGR04256">
    <property type="entry name" value="GxxExxY"/>
    <property type="match status" value="1"/>
</dbReference>
<proteinExistence type="predicted"/>
<gene>
    <name evidence="1" type="ORF">A3H70_02320</name>
</gene>
<dbReference type="InterPro" id="IPR026350">
    <property type="entry name" value="GxxExxY"/>
</dbReference>
<dbReference type="STRING" id="1798553.A3H70_02320"/>
<name>A0A1G2BSH3_9BACT</name>
<evidence type="ECO:0008006" key="3">
    <source>
        <dbReference type="Google" id="ProtNLM"/>
    </source>
</evidence>
<dbReference type="EMBL" id="MHKO01000028">
    <property type="protein sequence ID" value="OGY92125.1"/>
    <property type="molecule type" value="Genomic_DNA"/>
</dbReference>
<organism evidence="1 2">
    <name type="scientific">Candidatus Komeilibacteria bacterium RIFCSPLOWO2_02_FULL_48_11</name>
    <dbReference type="NCBI Taxonomy" id="1798553"/>
    <lineage>
        <taxon>Bacteria</taxon>
        <taxon>Candidatus Komeiliibacteriota</taxon>
    </lineage>
</organism>
<accession>A0A1G2BSH3</accession>
<evidence type="ECO:0000313" key="1">
    <source>
        <dbReference type="EMBL" id="OGY92125.1"/>
    </source>
</evidence>
<protein>
    <recommendedName>
        <fullName evidence="3">GxxExxY protein</fullName>
    </recommendedName>
</protein>
<sequence length="136" mass="16124">MAEGFLYQDETYKIRGACFRVWKEFGGAFKESVIERSLVIEFQELGFNIDSQKKIPLYYKQKHVGTYIPDIVIDDKILIELKSKPFITREDQRQFWLYLKATDYKLGLLINFGPDKLTINRRIYDQARLKHPRPSA</sequence>
<dbReference type="Pfam" id="PF13366">
    <property type="entry name" value="PDDEXK_3"/>
    <property type="match status" value="1"/>
</dbReference>
<evidence type="ECO:0000313" key="2">
    <source>
        <dbReference type="Proteomes" id="UP000178109"/>
    </source>
</evidence>
<comment type="caution">
    <text evidence="1">The sequence shown here is derived from an EMBL/GenBank/DDBJ whole genome shotgun (WGS) entry which is preliminary data.</text>
</comment>
<dbReference type="Proteomes" id="UP000178109">
    <property type="component" value="Unassembled WGS sequence"/>
</dbReference>
<reference evidence="1 2" key="1">
    <citation type="journal article" date="2016" name="Nat. Commun.">
        <title>Thousands of microbial genomes shed light on interconnected biogeochemical processes in an aquifer system.</title>
        <authorList>
            <person name="Anantharaman K."/>
            <person name="Brown C.T."/>
            <person name="Hug L.A."/>
            <person name="Sharon I."/>
            <person name="Castelle C.J."/>
            <person name="Probst A.J."/>
            <person name="Thomas B.C."/>
            <person name="Singh A."/>
            <person name="Wilkins M.J."/>
            <person name="Karaoz U."/>
            <person name="Brodie E.L."/>
            <person name="Williams K.H."/>
            <person name="Hubbard S.S."/>
            <person name="Banfield J.F."/>
        </authorList>
    </citation>
    <scope>NUCLEOTIDE SEQUENCE [LARGE SCALE GENOMIC DNA]</scope>
</reference>
<dbReference type="AlphaFoldDB" id="A0A1G2BSH3"/>